<dbReference type="EMBL" id="MU856559">
    <property type="protein sequence ID" value="KAK3896536.1"/>
    <property type="molecule type" value="Genomic_DNA"/>
</dbReference>
<keyword evidence="2" id="KW-1133">Transmembrane helix</keyword>
<evidence type="ECO:0000256" key="1">
    <source>
        <dbReference type="SAM" id="MobiDB-lite"/>
    </source>
</evidence>
<sequence length="475" mass="50768">NQTYPNYDHDNAQNHPDLQGRAFKAAYLHNAFTMAYLNVTSIGPSWRYLHSTPGQKFPLPLENPDDYLGPAISNFEPTWLLPRSPGGWNSGHSGMNVTYSNPYNISVANFQSIEIECTGAGGADSANISNIYVSCGLLRGPPRPVDAPSPLIFSSGSKWASSLYSCASAVKATIKTVTFTLDGNGNGSPNLSSLAVTSITPKTYPSPSSAPLWGVEDSGLQLFQIKPVWGLLSSGYSHMPNVSTVQKPELYLVGMGHYEFSLYFGRPGVATVDNMPAADFPFMGLDTVYYHLSSILSSGLPDYLGQSSLGSMAKWQAQVTNGTGAASMLNSIWADITVTAVVGTKGAHNVDGLRIAVRPVVRRVKYHMAFAVPAFVVLAASLAVLVAATVMAVLPRRSSLRVLRVNLKRTAVLTADSPEAAEGAFILGEREWTLTKGPKEVEFDPPAVTPTKQITPPQEGSQKSASPEQGQALLG</sequence>
<evidence type="ECO:0000256" key="2">
    <source>
        <dbReference type="SAM" id="Phobius"/>
    </source>
</evidence>
<gene>
    <name evidence="3" type="ORF">C8A05DRAFT_20502</name>
</gene>
<name>A0AAN6M8C4_9PEZI</name>
<proteinExistence type="predicted"/>
<dbReference type="Proteomes" id="UP001303889">
    <property type="component" value="Unassembled WGS sequence"/>
</dbReference>
<keyword evidence="2" id="KW-0812">Transmembrane</keyword>
<keyword evidence="4" id="KW-1185">Reference proteome</keyword>
<evidence type="ECO:0000313" key="4">
    <source>
        <dbReference type="Proteomes" id="UP001303889"/>
    </source>
</evidence>
<feature type="non-terminal residue" evidence="3">
    <location>
        <position position="1"/>
    </location>
</feature>
<reference evidence="3" key="1">
    <citation type="journal article" date="2023" name="Mol. Phylogenet. Evol.">
        <title>Genome-scale phylogeny and comparative genomics of the fungal order Sordariales.</title>
        <authorList>
            <person name="Hensen N."/>
            <person name="Bonometti L."/>
            <person name="Westerberg I."/>
            <person name="Brannstrom I.O."/>
            <person name="Guillou S."/>
            <person name="Cros-Aarteil S."/>
            <person name="Calhoun S."/>
            <person name="Haridas S."/>
            <person name="Kuo A."/>
            <person name="Mondo S."/>
            <person name="Pangilinan J."/>
            <person name="Riley R."/>
            <person name="LaButti K."/>
            <person name="Andreopoulos B."/>
            <person name="Lipzen A."/>
            <person name="Chen C."/>
            <person name="Yan M."/>
            <person name="Daum C."/>
            <person name="Ng V."/>
            <person name="Clum A."/>
            <person name="Steindorff A."/>
            <person name="Ohm R.A."/>
            <person name="Martin F."/>
            <person name="Silar P."/>
            <person name="Natvig D.O."/>
            <person name="Lalanne C."/>
            <person name="Gautier V."/>
            <person name="Ament-Velasquez S.L."/>
            <person name="Kruys A."/>
            <person name="Hutchinson M.I."/>
            <person name="Powell A.J."/>
            <person name="Barry K."/>
            <person name="Miller A.N."/>
            <person name="Grigoriev I.V."/>
            <person name="Debuchy R."/>
            <person name="Gladieux P."/>
            <person name="Hiltunen Thoren M."/>
            <person name="Johannesson H."/>
        </authorList>
    </citation>
    <scope>NUCLEOTIDE SEQUENCE</scope>
    <source>
        <strain evidence="3">CBS 103.79</strain>
    </source>
</reference>
<feature type="region of interest" description="Disordered" evidence="1">
    <location>
        <begin position="438"/>
        <end position="475"/>
    </location>
</feature>
<dbReference type="AlphaFoldDB" id="A0AAN6M8C4"/>
<keyword evidence="2" id="KW-0472">Membrane</keyword>
<reference evidence="3" key="2">
    <citation type="submission" date="2023-05" db="EMBL/GenBank/DDBJ databases">
        <authorList>
            <consortium name="Lawrence Berkeley National Laboratory"/>
            <person name="Steindorff A."/>
            <person name="Hensen N."/>
            <person name="Bonometti L."/>
            <person name="Westerberg I."/>
            <person name="Brannstrom I.O."/>
            <person name="Guillou S."/>
            <person name="Cros-Aarteil S."/>
            <person name="Calhoun S."/>
            <person name="Haridas S."/>
            <person name="Kuo A."/>
            <person name="Mondo S."/>
            <person name="Pangilinan J."/>
            <person name="Riley R."/>
            <person name="Labutti K."/>
            <person name="Andreopoulos B."/>
            <person name="Lipzen A."/>
            <person name="Chen C."/>
            <person name="Yanf M."/>
            <person name="Daum C."/>
            <person name="Ng V."/>
            <person name="Clum A."/>
            <person name="Ohm R."/>
            <person name="Martin F."/>
            <person name="Silar P."/>
            <person name="Natvig D."/>
            <person name="Lalanne C."/>
            <person name="Gautier V."/>
            <person name="Ament-Velasquez S.L."/>
            <person name="Kruys A."/>
            <person name="Hutchinson M.I."/>
            <person name="Powell A.J."/>
            <person name="Barry K."/>
            <person name="Miller A.N."/>
            <person name="Grigoriev I.V."/>
            <person name="Debuchy R."/>
            <person name="Gladieux P."/>
            <person name="Thoren M.H."/>
            <person name="Johannesson H."/>
        </authorList>
    </citation>
    <scope>NUCLEOTIDE SEQUENCE</scope>
    <source>
        <strain evidence="3">CBS 103.79</strain>
    </source>
</reference>
<protein>
    <submittedName>
        <fullName evidence="3">Uncharacterized protein</fullName>
    </submittedName>
</protein>
<accession>A0AAN6M8C4</accession>
<evidence type="ECO:0000313" key="3">
    <source>
        <dbReference type="EMBL" id="KAK3896536.1"/>
    </source>
</evidence>
<feature type="transmembrane region" description="Helical" evidence="2">
    <location>
        <begin position="368"/>
        <end position="394"/>
    </location>
</feature>
<comment type="caution">
    <text evidence="3">The sequence shown here is derived from an EMBL/GenBank/DDBJ whole genome shotgun (WGS) entry which is preliminary data.</text>
</comment>
<feature type="compositionally biased region" description="Polar residues" evidence="1">
    <location>
        <begin position="450"/>
        <end position="469"/>
    </location>
</feature>
<organism evidence="3 4">
    <name type="scientific">Staphylotrichum tortipilum</name>
    <dbReference type="NCBI Taxonomy" id="2831512"/>
    <lineage>
        <taxon>Eukaryota</taxon>
        <taxon>Fungi</taxon>
        <taxon>Dikarya</taxon>
        <taxon>Ascomycota</taxon>
        <taxon>Pezizomycotina</taxon>
        <taxon>Sordariomycetes</taxon>
        <taxon>Sordariomycetidae</taxon>
        <taxon>Sordariales</taxon>
        <taxon>Chaetomiaceae</taxon>
        <taxon>Staphylotrichum</taxon>
    </lineage>
</organism>